<keyword evidence="2" id="KW-1185">Reference proteome</keyword>
<reference evidence="1 2" key="1">
    <citation type="submission" date="2007-07" db="EMBL/GenBank/DDBJ databases">
        <title>Complete sequence of Fervidobacterium nodosum Rt17-B1.</title>
        <authorList>
            <consortium name="US DOE Joint Genome Institute"/>
            <person name="Copeland A."/>
            <person name="Lucas S."/>
            <person name="Lapidus A."/>
            <person name="Barry K."/>
            <person name="Glavina del Rio T."/>
            <person name="Dalin E."/>
            <person name="Tice H."/>
            <person name="Pitluck S."/>
            <person name="Saunders E."/>
            <person name="Brettin T."/>
            <person name="Bruce D."/>
            <person name="Detter J.C."/>
            <person name="Han C."/>
            <person name="Schmutz J."/>
            <person name="Larimer F."/>
            <person name="Land M."/>
            <person name="Hauser L."/>
            <person name="Kyrpides N."/>
            <person name="Mikhailova N."/>
            <person name="Nelson K."/>
            <person name="Gogarten J.P."/>
            <person name="Noll K."/>
            <person name="Richardson P."/>
        </authorList>
    </citation>
    <scope>NUCLEOTIDE SEQUENCE [LARGE SCALE GENOMIC DNA]</scope>
    <source>
        <strain evidence="2">ATCC 35602 / DSM 5306 / Rt17-B1</strain>
    </source>
</reference>
<dbReference type="AlphaFoldDB" id="A7HMA9"/>
<dbReference type="HOGENOM" id="CLU_1382320_0_0_0"/>
<dbReference type="STRING" id="381764.Fnod_1195"/>
<dbReference type="RefSeq" id="WP_011994353.1">
    <property type="nucleotide sequence ID" value="NC_009718.1"/>
</dbReference>
<protein>
    <submittedName>
        <fullName evidence="1">Uncharacterized protein</fullName>
    </submittedName>
</protein>
<reference evidence="1 2" key="2">
    <citation type="journal article" date="2009" name="Proc. Natl. Acad. Sci. U.S.A.">
        <title>On the chimeric nature, thermophilic origin, and phylogenetic placement of the Thermotogales.</title>
        <authorList>
            <person name="Zhaxybayeva O."/>
            <person name="Swithers K.S."/>
            <person name="Lapierre P."/>
            <person name="Fournier G.P."/>
            <person name="Bickhart D.M."/>
            <person name="DeBoy R.T."/>
            <person name="Nelson K.E."/>
            <person name="Nesbo C.L."/>
            <person name="Doolittle W.F."/>
            <person name="Gogarten J.P."/>
            <person name="Noll K.M."/>
        </authorList>
    </citation>
    <scope>NUCLEOTIDE SEQUENCE [LARGE SCALE GENOMIC DNA]</scope>
    <source>
        <strain evidence="2">ATCC 35602 / DSM 5306 / Rt17-B1</strain>
    </source>
</reference>
<accession>A7HMA9</accession>
<evidence type="ECO:0000313" key="1">
    <source>
        <dbReference type="EMBL" id="ABS61042.1"/>
    </source>
</evidence>
<organism evidence="1 2">
    <name type="scientific">Fervidobacterium nodosum (strain ATCC 35602 / DSM 5306 / Rt17-B1)</name>
    <dbReference type="NCBI Taxonomy" id="381764"/>
    <lineage>
        <taxon>Bacteria</taxon>
        <taxon>Thermotogati</taxon>
        <taxon>Thermotogota</taxon>
        <taxon>Thermotogae</taxon>
        <taxon>Thermotogales</taxon>
        <taxon>Fervidobacteriaceae</taxon>
        <taxon>Fervidobacterium</taxon>
    </lineage>
</organism>
<sequence length="197" mass="23187">MEKLYYYVRRIFDKAINFLNLIIKKKNHRKVITLAIIHFDGMDLKRLINEFRAELKSADIIIGKNLKSAELKKNSIQLKGKNFIFLNKDSKEMEVSGQMVDFIDNFDVKKLRSFERRGVKVVTVNDKKTAWMISQMFAFYCVVPSEPFQECVITSPIPLTRNSDGYYFTKIAYRNQVTLVDLNIEILNDFRNPQQQE</sequence>
<evidence type="ECO:0000313" key="2">
    <source>
        <dbReference type="Proteomes" id="UP000002415"/>
    </source>
</evidence>
<dbReference type="Proteomes" id="UP000002415">
    <property type="component" value="Chromosome"/>
</dbReference>
<name>A7HMA9_FERNB</name>
<gene>
    <name evidence="1" type="ordered locus">Fnod_1195</name>
</gene>
<dbReference type="KEGG" id="fno:Fnod_1195"/>
<dbReference type="EMBL" id="CP000771">
    <property type="protein sequence ID" value="ABS61042.1"/>
    <property type="molecule type" value="Genomic_DNA"/>
</dbReference>
<proteinExistence type="predicted"/>
<dbReference type="OrthoDB" id="44967at2"/>